<protein>
    <recommendedName>
        <fullName evidence="4 24">Diacylglycerol kinase</fullName>
        <ecNumber evidence="3 24">2.7.1.107</ecNumber>
    </recommendedName>
</protein>
<evidence type="ECO:0000256" key="6">
    <source>
        <dbReference type="ARBA" id="ARBA00022516"/>
    </source>
</evidence>
<dbReference type="eggNOG" id="COG0818">
    <property type="taxonomic scope" value="Bacteria"/>
</dbReference>
<dbReference type="GO" id="GO:0005886">
    <property type="term" value="C:plasma membrane"/>
    <property type="evidence" value="ECO:0007669"/>
    <property type="project" value="UniProtKB-SubCell"/>
</dbReference>
<sequence>MKPGNKGLYRVYKAGIYSMQGIKAAWKHEAAFRQEVILMLLLTPAAFIVGAGLTQQLLLLVLAWLVVIVEILNSAVEAVVDRFGGEMHDLSGRAKDMGSAAVFITLVLNAVVWGAVIGQNWLGWW</sequence>
<dbReference type="GO" id="GO:0046872">
    <property type="term" value="F:metal ion binding"/>
    <property type="evidence" value="ECO:0007669"/>
    <property type="project" value="UniProtKB-KW"/>
</dbReference>
<dbReference type="InterPro" id="IPR036945">
    <property type="entry name" value="DAGK_sf"/>
</dbReference>
<dbReference type="Pfam" id="PF01219">
    <property type="entry name" value="DAGK_prokar"/>
    <property type="match status" value="1"/>
</dbReference>
<feature type="transmembrane region" description="Helical" evidence="24">
    <location>
        <begin position="59"/>
        <end position="80"/>
    </location>
</feature>
<keyword evidence="13 22" id="KW-0067">ATP-binding</keyword>
<dbReference type="HOGENOM" id="CLU_112343_3_1_6"/>
<keyword evidence="19 24" id="KW-1208">Phospholipid metabolism</keyword>
<dbReference type="GO" id="GO:0004143">
    <property type="term" value="F:ATP-dependent diacylglycerol kinase activity"/>
    <property type="evidence" value="ECO:0007669"/>
    <property type="project" value="UniProtKB-EC"/>
</dbReference>
<evidence type="ECO:0000256" key="21">
    <source>
        <dbReference type="PIRSR" id="PIRSR600829-2"/>
    </source>
</evidence>
<dbReference type="InterPro" id="IPR033718">
    <property type="entry name" value="DAGK_prok"/>
</dbReference>
<keyword evidence="26" id="KW-1185">Reference proteome</keyword>
<keyword evidence="16 24" id="KW-0443">Lipid metabolism</keyword>
<comment type="similarity">
    <text evidence="2 24">Belongs to the bacterial diacylglycerol kinase family.</text>
</comment>
<evidence type="ECO:0000256" key="1">
    <source>
        <dbReference type="ARBA" id="ARBA00004429"/>
    </source>
</evidence>
<keyword evidence="11 22" id="KW-0547">Nucleotide-binding</keyword>
<feature type="binding site" evidence="21">
    <location>
        <position position="10"/>
    </location>
    <ligand>
        <name>substrate</name>
    </ligand>
</feature>
<feature type="transmembrane region" description="Helical" evidence="24">
    <location>
        <begin position="100"/>
        <end position="122"/>
    </location>
</feature>
<evidence type="ECO:0000256" key="17">
    <source>
        <dbReference type="ARBA" id="ARBA00023136"/>
    </source>
</evidence>
<dbReference type="InterPro" id="IPR000829">
    <property type="entry name" value="DAGK"/>
</dbReference>
<dbReference type="STRING" id="595494.Tola_1732"/>
<gene>
    <name evidence="25" type="ordered locus">Tola_1732</name>
</gene>
<feature type="binding site" evidence="22">
    <location>
        <position position="29"/>
    </location>
    <ligand>
        <name>ATP</name>
        <dbReference type="ChEBI" id="CHEBI:30616"/>
    </ligand>
</feature>
<keyword evidence="5" id="KW-1003">Cell membrane</keyword>
<feature type="binding site" evidence="21">
    <location>
        <position position="99"/>
    </location>
    <ligand>
        <name>substrate</name>
    </ligand>
</feature>
<evidence type="ECO:0000256" key="19">
    <source>
        <dbReference type="ARBA" id="ARBA00023264"/>
    </source>
</evidence>
<evidence type="ECO:0000256" key="12">
    <source>
        <dbReference type="ARBA" id="ARBA00022777"/>
    </source>
</evidence>
<feature type="binding site" evidence="22">
    <location>
        <begin position="86"/>
        <end position="88"/>
    </location>
    <ligand>
        <name>ATP</name>
        <dbReference type="ChEBI" id="CHEBI:30616"/>
    </ligand>
</feature>
<dbReference type="GO" id="GO:0005524">
    <property type="term" value="F:ATP binding"/>
    <property type="evidence" value="ECO:0007669"/>
    <property type="project" value="UniProtKB-KW"/>
</dbReference>
<evidence type="ECO:0000256" key="3">
    <source>
        <dbReference type="ARBA" id="ARBA00012133"/>
    </source>
</evidence>
<evidence type="ECO:0000313" key="25">
    <source>
        <dbReference type="EMBL" id="ACQ93342.1"/>
    </source>
</evidence>
<dbReference type="AlphaFoldDB" id="C4LFH5"/>
<evidence type="ECO:0000256" key="15">
    <source>
        <dbReference type="ARBA" id="ARBA00022989"/>
    </source>
</evidence>
<dbReference type="GO" id="GO:0006654">
    <property type="term" value="P:phosphatidic acid biosynthetic process"/>
    <property type="evidence" value="ECO:0007669"/>
    <property type="project" value="InterPro"/>
</dbReference>
<evidence type="ECO:0000256" key="16">
    <source>
        <dbReference type="ARBA" id="ARBA00023098"/>
    </source>
</evidence>
<dbReference type="PROSITE" id="PS01069">
    <property type="entry name" value="DAGK_PROKAR"/>
    <property type="match status" value="1"/>
</dbReference>
<feature type="binding site" evidence="22">
    <location>
        <position position="17"/>
    </location>
    <ligand>
        <name>ATP</name>
        <dbReference type="ChEBI" id="CHEBI:30616"/>
    </ligand>
</feature>
<feature type="binding site" evidence="23">
    <location>
        <position position="29"/>
    </location>
    <ligand>
        <name>a divalent metal cation</name>
        <dbReference type="ChEBI" id="CHEBI:60240"/>
    </ligand>
</feature>
<evidence type="ECO:0000256" key="22">
    <source>
        <dbReference type="PIRSR" id="PIRSR600829-3"/>
    </source>
</evidence>
<dbReference type="CDD" id="cd14264">
    <property type="entry name" value="DAGK_IM"/>
    <property type="match status" value="1"/>
</dbReference>
<evidence type="ECO:0000256" key="10">
    <source>
        <dbReference type="ARBA" id="ARBA00022723"/>
    </source>
</evidence>
<evidence type="ECO:0000256" key="11">
    <source>
        <dbReference type="ARBA" id="ARBA00022741"/>
    </source>
</evidence>
<feature type="binding site" evidence="22">
    <location>
        <position position="10"/>
    </location>
    <ligand>
        <name>ATP</name>
        <dbReference type="ChEBI" id="CHEBI:30616"/>
    </ligand>
</feature>
<evidence type="ECO:0000256" key="24">
    <source>
        <dbReference type="RuleBase" id="RU363065"/>
    </source>
</evidence>
<feature type="transmembrane region" description="Helical" evidence="24">
    <location>
        <begin position="36"/>
        <end position="53"/>
    </location>
</feature>
<evidence type="ECO:0000256" key="7">
    <source>
        <dbReference type="ARBA" id="ARBA00022519"/>
    </source>
</evidence>
<keyword evidence="17 24" id="KW-0472">Membrane</keyword>
<keyword evidence="6" id="KW-0444">Lipid biosynthesis</keyword>
<feature type="binding site" evidence="21">
    <location>
        <begin position="31"/>
        <end position="35"/>
    </location>
    <ligand>
        <name>substrate</name>
    </ligand>
</feature>
<reference evidence="25 26" key="2">
    <citation type="journal article" date="2011" name="Stand. Genomic Sci.">
        <title>Complete genome sequence of Tolumonas auensis type strain (TA 4).</title>
        <authorList>
            <person name="Chertkov O."/>
            <person name="Copeland A."/>
            <person name="Lucas S."/>
            <person name="Lapidus A."/>
            <person name="Berry K.W."/>
            <person name="Detter J.C."/>
            <person name="Del Rio T.G."/>
            <person name="Hammon N."/>
            <person name="Dalin E."/>
            <person name="Tice H."/>
            <person name="Pitluck S."/>
            <person name="Richardson P."/>
            <person name="Bruce D."/>
            <person name="Goodwin L."/>
            <person name="Han C."/>
            <person name="Tapia R."/>
            <person name="Saunders E."/>
            <person name="Schmutz J."/>
            <person name="Brettin T."/>
            <person name="Larimer F."/>
            <person name="Land M."/>
            <person name="Hauser L."/>
            <person name="Spring S."/>
            <person name="Rohde M."/>
            <person name="Kyrpides N.C."/>
            <person name="Ivanova N."/>
            <person name="Goker M."/>
            <person name="Beller H.R."/>
            <person name="Klenk H.P."/>
            <person name="Woyke T."/>
        </authorList>
    </citation>
    <scope>NUCLEOTIDE SEQUENCE [LARGE SCALE GENOMIC DNA]</scope>
    <source>
        <strain evidence="26">DSM 9187 / TA4</strain>
    </source>
</reference>
<accession>C4LFH5</accession>
<dbReference type="Proteomes" id="UP000009073">
    <property type="component" value="Chromosome"/>
</dbReference>
<comment type="function">
    <text evidence="24">Catalyzes the ATP-dependent phosphorylation of sn-l,2-diacylglycerol (DAG) to phosphatidic acid. Involved in the recycling of diacylglycerol produced as a by-product during membrane-derived oligosaccharide (MDO) biosynthesis.</text>
</comment>
<keyword evidence="15 24" id="KW-1133">Transmembrane helix</keyword>
<keyword evidence="14 23" id="KW-0460">Magnesium</keyword>
<keyword evidence="7 24" id="KW-0997">Cell inner membrane</keyword>
<feature type="active site" description="Proton acceptor" evidence="20">
    <location>
        <position position="70"/>
    </location>
</feature>
<evidence type="ECO:0000256" key="13">
    <source>
        <dbReference type="ARBA" id="ARBA00022840"/>
    </source>
</evidence>
<feature type="binding site" evidence="21">
    <location>
        <position position="70"/>
    </location>
    <ligand>
        <name>substrate</name>
    </ligand>
</feature>
<evidence type="ECO:0000256" key="8">
    <source>
        <dbReference type="ARBA" id="ARBA00022679"/>
    </source>
</evidence>
<keyword evidence="9 24" id="KW-0812">Transmembrane</keyword>
<name>C4LFH5_TOLAT</name>
<evidence type="ECO:0000256" key="9">
    <source>
        <dbReference type="ARBA" id="ARBA00022692"/>
    </source>
</evidence>
<dbReference type="Gene3D" id="1.10.287.3610">
    <property type="match status" value="1"/>
</dbReference>
<reference evidence="26" key="1">
    <citation type="submission" date="2009-05" db="EMBL/GenBank/DDBJ databases">
        <title>Complete sequence of Tolumonas auensis DSM 9187.</title>
        <authorList>
            <consortium name="US DOE Joint Genome Institute"/>
            <person name="Lucas S."/>
            <person name="Copeland A."/>
            <person name="Lapidus A."/>
            <person name="Glavina del Rio T."/>
            <person name="Tice H."/>
            <person name="Bruce D."/>
            <person name="Goodwin L."/>
            <person name="Pitluck S."/>
            <person name="Chertkov O."/>
            <person name="Brettin T."/>
            <person name="Detter J.C."/>
            <person name="Han C."/>
            <person name="Larimer F."/>
            <person name="Land M."/>
            <person name="Hauser L."/>
            <person name="Kyrpides N."/>
            <person name="Mikhailova N."/>
            <person name="Spring S."/>
            <person name="Beller H."/>
        </authorList>
    </citation>
    <scope>NUCLEOTIDE SEQUENCE [LARGE SCALE GENOMIC DNA]</scope>
    <source>
        <strain evidence="26">DSM 9187 / TA4</strain>
    </source>
</reference>
<feature type="binding site" evidence="22">
    <location>
        <begin position="95"/>
        <end position="96"/>
    </location>
    <ligand>
        <name>ATP</name>
        <dbReference type="ChEBI" id="CHEBI:30616"/>
    </ligand>
</feature>
<dbReference type="KEGG" id="tau:Tola_1732"/>
<dbReference type="PANTHER" id="PTHR34299:SF1">
    <property type="entry name" value="DIACYLGLYCEROL KINASE"/>
    <property type="match status" value="1"/>
</dbReference>
<comment type="catalytic activity">
    <reaction evidence="24">
        <text>a 1,2-diacyl-sn-glycerol + ATP = a 1,2-diacyl-sn-glycero-3-phosphate + ADP + H(+)</text>
        <dbReference type="Rhea" id="RHEA:10272"/>
        <dbReference type="ChEBI" id="CHEBI:15378"/>
        <dbReference type="ChEBI" id="CHEBI:17815"/>
        <dbReference type="ChEBI" id="CHEBI:30616"/>
        <dbReference type="ChEBI" id="CHEBI:58608"/>
        <dbReference type="ChEBI" id="CHEBI:456216"/>
        <dbReference type="EC" id="2.7.1.107"/>
    </reaction>
</comment>
<evidence type="ECO:0000256" key="18">
    <source>
        <dbReference type="ARBA" id="ARBA00023209"/>
    </source>
</evidence>
<evidence type="ECO:0000256" key="4">
    <source>
        <dbReference type="ARBA" id="ARBA00017575"/>
    </source>
</evidence>
<feature type="binding site" evidence="23">
    <location>
        <position position="77"/>
    </location>
    <ligand>
        <name>a divalent metal cation</name>
        <dbReference type="ChEBI" id="CHEBI:60240"/>
    </ligand>
</feature>
<evidence type="ECO:0000313" key="26">
    <source>
        <dbReference type="Proteomes" id="UP000009073"/>
    </source>
</evidence>
<comment type="subcellular location">
    <subcellularLocation>
        <location evidence="1 24">Cell inner membrane</location>
        <topology evidence="1 24">Multi-pass membrane protein</topology>
    </subcellularLocation>
</comment>
<evidence type="ECO:0000256" key="23">
    <source>
        <dbReference type="PIRSR" id="PIRSR600829-4"/>
    </source>
</evidence>
<evidence type="ECO:0000256" key="20">
    <source>
        <dbReference type="PIRSR" id="PIRSR600829-1"/>
    </source>
</evidence>
<evidence type="ECO:0000256" key="14">
    <source>
        <dbReference type="ARBA" id="ARBA00022842"/>
    </source>
</evidence>
<organism evidence="25 26">
    <name type="scientific">Tolumonas auensis (strain DSM 9187 / NBRC 110442 / TA 4)</name>
    <dbReference type="NCBI Taxonomy" id="595494"/>
    <lineage>
        <taxon>Bacteria</taxon>
        <taxon>Pseudomonadati</taxon>
        <taxon>Pseudomonadota</taxon>
        <taxon>Gammaproteobacteria</taxon>
        <taxon>Aeromonadales</taxon>
        <taxon>Aeromonadaceae</taxon>
        <taxon>Tolumonas</taxon>
    </lineage>
</organism>
<dbReference type="EMBL" id="CP001616">
    <property type="protein sequence ID" value="ACQ93342.1"/>
    <property type="molecule type" value="Genomic_DNA"/>
</dbReference>
<evidence type="ECO:0000256" key="5">
    <source>
        <dbReference type="ARBA" id="ARBA00022475"/>
    </source>
</evidence>
<evidence type="ECO:0000256" key="2">
    <source>
        <dbReference type="ARBA" id="ARBA00005967"/>
    </source>
</evidence>
<keyword evidence="18" id="KW-0594">Phospholipid biosynthesis</keyword>
<proteinExistence type="inferred from homology"/>
<keyword evidence="10 23" id="KW-0479">Metal-binding</keyword>
<keyword evidence="12 24" id="KW-0418">Kinase</keyword>
<dbReference type="PANTHER" id="PTHR34299">
    <property type="entry name" value="DIACYLGLYCEROL KINASE"/>
    <property type="match status" value="1"/>
</dbReference>
<comment type="cofactor">
    <cofactor evidence="23">
        <name>Mg(2+)</name>
        <dbReference type="ChEBI" id="CHEBI:18420"/>
    </cofactor>
    <text evidence="23">Mn(2+), Zn(2+), Cd(2+) and Co(2+) support activity to lesser extents.</text>
</comment>
<keyword evidence="8 24" id="KW-0808">Transferase</keyword>
<feature type="binding site" evidence="22">
    <location>
        <position position="77"/>
    </location>
    <ligand>
        <name>ATP</name>
        <dbReference type="ChEBI" id="CHEBI:30616"/>
    </ligand>
</feature>
<dbReference type="EC" id="2.7.1.107" evidence="3 24"/>